<dbReference type="Gene3D" id="3.10.450.50">
    <property type="match status" value="1"/>
</dbReference>
<keyword evidence="3" id="KW-1185">Reference proteome</keyword>
<evidence type="ECO:0000313" key="2">
    <source>
        <dbReference type="EMBL" id="MFD2480124.1"/>
    </source>
</evidence>
<dbReference type="Proteomes" id="UP001597542">
    <property type="component" value="Unassembled WGS sequence"/>
</dbReference>
<comment type="caution">
    <text evidence="2">The sequence shown here is derived from an EMBL/GenBank/DDBJ whole genome shotgun (WGS) entry which is preliminary data.</text>
</comment>
<evidence type="ECO:0000256" key="1">
    <source>
        <dbReference type="SAM" id="MobiDB-lite"/>
    </source>
</evidence>
<dbReference type="SUPFAM" id="SSF48452">
    <property type="entry name" value="TPR-like"/>
    <property type="match status" value="1"/>
</dbReference>
<organism evidence="2 3">
    <name type="scientific">Amycolatopsis albidoflavus</name>
    <dbReference type="NCBI Taxonomy" id="102226"/>
    <lineage>
        <taxon>Bacteria</taxon>
        <taxon>Bacillati</taxon>
        <taxon>Actinomycetota</taxon>
        <taxon>Actinomycetes</taxon>
        <taxon>Pseudonocardiales</taxon>
        <taxon>Pseudonocardiaceae</taxon>
        <taxon>Amycolatopsis</taxon>
    </lineage>
</organism>
<dbReference type="InterPro" id="IPR004027">
    <property type="entry name" value="SEC_C_motif"/>
</dbReference>
<reference evidence="3" key="1">
    <citation type="journal article" date="2019" name="Int. J. Syst. Evol. Microbiol.">
        <title>The Global Catalogue of Microorganisms (GCM) 10K type strain sequencing project: providing services to taxonomists for standard genome sequencing and annotation.</title>
        <authorList>
            <consortium name="The Broad Institute Genomics Platform"/>
            <consortium name="The Broad Institute Genome Sequencing Center for Infectious Disease"/>
            <person name="Wu L."/>
            <person name="Ma J."/>
        </authorList>
    </citation>
    <scope>NUCLEOTIDE SEQUENCE [LARGE SCALE GENOMIC DNA]</scope>
    <source>
        <strain evidence="3">CGMCC 4.7638</strain>
    </source>
</reference>
<dbReference type="RefSeq" id="WP_344282808.1">
    <property type="nucleotide sequence ID" value="NZ_BAAAHV010000021.1"/>
</dbReference>
<accession>A0ABW5HT55</accession>
<dbReference type="SUPFAM" id="SSF103642">
    <property type="entry name" value="Sec-C motif"/>
    <property type="match status" value="1"/>
</dbReference>
<dbReference type="Pfam" id="PF14559">
    <property type="entry name" value="TPR_19"/>
    <property type="match status" value="1"/>
</dbReference>
<feature type="region of interest" description="Disordered" evidence="1">
    <location>
        <begin position="157"/>
        <end position="182"/>
    </location>
</feature>
<evidence type="ECO:0000313" key="3">
    <source>
        <dbReference type="Proteomes" id="UP001597542"/>
    </source>
</evidence>
<dbReference type="Pfam" id="PF02810">
    <property type="entry name" value="SEC-C"/>
    <property type="match status" value="1"/>
</dbReference>
<protein>
    <submittedName>
        <fullName evidence="2">SEC-C metal-binding domain-containing protein</fullName>
    </submittedName>
</protein>
<dbReference type="InterPro" id="IPR011990">
    <property type="entry name" value="TPR-like_helical_dom_sf"/>
</dbReference>
<proteinExistence type="predicted"/>
<gene>
    <name evidence="2" type="ORF">ACFSUT_07570</name>
</gene>
<dbReference type="Gene3D" id="1.25.40.10">
    <property type="entry name" value="Tetratricopeptide repeat domain"/>
    <property type="match status" value="1"/>
</dbReference>
<name>A0ABW5HT55_9PSEU</name>
<dbReference type="EMBL" id="JBHUKQ010000007">
    <property type="protein sequence ID" value="MFD2480124.1"/>
    <property type="molecule type" value="Genomic_DNA"/>
</dbReference>
<sequence length="303" mass="33215">MTTGTAAETAARLEAELDKYPDEQGEILFEAARAWRQAGDDDRAVALLTQAVALGGEEGGNARVELAELLFDLGRADEAQARLDELRSEQLPSSMPYHLAAELLEHRGELQQALAWFDLAVARLSEEELADRNTEFGFFTLANNVLTGRRRVRRALGLPPDEQDESVQGPSDPVRAAAPPAPPGEVRVLFWPRDEIPRAHEAWPHLVQHADADTIVADREADNRELSETGVARILMVPLTVAKLREFATRTGGDPAAEDTRLACMNEVFEEGGALSWPPARNEPCWCGSGAKYKKCCGRPNLS</sequence>